<dbReference type="GO" id="GO:0005886">
    <property type="term" value="C:plasma membrane"/>
    <property type="evidence" value="ECO:0000318"/>
    <property type="project" value="GO_Central"/>
</dbReference>
<reference evidence="14" key="2">
    <citation type="submission" date="2025-08" db="UniProtKB">
        <authorList>
            <consortium name="Ensembl"/>
        </authorList>
    </citation>
    <scope>IDENTIFICATION</scope>
</reference>
<dbReference type="GO" id="GO:0030974">
    <property type="term" value="P:thiamine pyrophosphate transmembrane transport"/>
    <property type="evidence" value="ECO:0000318"/>
    <property type="project" value="GO_Central"/>
</dbReference>
<evidence type="ECO:0000256" key="2">
    <source>
        <dbReference type="ARBA" id="ARBA00004221"/>
    </source>
</evidence>
<evidence type="ECO:0000256" key="4">
    <source>
        <dbReference type="ARBA" id="ARBA00022448"/>
    </source>
</evidence>
<accession>G1KKL2</accession>
<sequence length="726" mass="82253">MSLHGAGADRGSSSALSLGWIRTGDLQVSNPTFRSCTDVICCAIFAVFLFGYIIVGIVAWLYGDPRQVIYPRNSTGSYCGIGGNRDKPFLLYFNLIKCATTVNILAAAMNGLQCPTTQICVSSCTDKFWVVPPNAFFPPYQHPSKIWDQMLCQPRIDLKTTNLTIRDIIQKELCPEFTLPTQPILNRCFPTFNISEAENFTLTGKTVNETIEDIKLGAEQLIKSLDAKNIGLKIFEDFTRSWYWILIKQNINQINGVLFHSAMYLLCMHMISLKKVNFLNVAHCILPGFAFCWNWVLCQRDTTGLNVWGKPLPLTLTTTNSSILYFPYHHTSPQQLIILCVVEVILLLTLLFLRKRIFIALALIREASRAIGHMMSTLFYPILTFILLVICVAYWGMTALYLATSGIPLYRLTAPNNTAPGCERISGNQSCNPLKFNASEYLPCSAECIFYKYNDEGLIQQNLFNLQIYNILGFLWCINFVIALGQCVLAGAFASYYWAFHKPRDIPLCAVCSAFIRTLRYHIGSLAFGALILTIVQVIRIILEYLDHKLKDSVNPVARCILCCLKCCFWCLEEFIKYLNRNAYIMIAIYGKNFCVSAKNAFKLLMRNVVRVVVLDKITDLLLLFGKLLVVGGVGVFAFFFFTGRIPIHDSRFQSPTLNYYWLPIFTVVVGSYLIAQGFFSVYSMCVDTLFLCFLEDLERNDGSSEKPYFMDKSLMKILNKKNKEG</sequence>
<comment type="function">
    <text evidence="13">Choline transporter.</text>
</comment>
<evidence type="ECO:0000256" key="10">
    <source>
        <dbReference type="ARBA" id="ARBA00023180"/>
    </source>
</evidence>
<evidence type="ECO:0000256" key="13">
    <source>
        <dbReference type="RuleBase" id="RU368066"/>
    </source>
</evidence>
<dbReference type="PANTHER" id="PTHR12385:SF37">
    <property type="entry name" value="CHOLINE TRANSPORTER-LIKE PROTEIN 4"/>
    <property type="match status" value="1"/>
</dbReference>
<dbReference type="GO" id="GO:0090422">
    <property type="term" value="F:thiamine pyrophosphate transmembrane transporter activity"/>
    <property type="evidence" value="ECO:0000318"/>
    <property type="project" value="GO_Central"/>
</dbReference>
<dbReference type="STRING" id="28377.ENSACAP00000010652"/>
<dbReference type="Bgee" id="ENSACAG00000010687">
    <property type="expression patterns" value="Expressed in kidney and 10 other cell types or tissues"/>
</dbReference>
<evidence type="ECO:0000256" key="5">
    <source>
        <dbReference type="ARBA" id="ARBA00022449"/>
    </source>
</evidence>
<proteinExistence type="inferred from homology"/>
<dbReference type="Ensembl" id="ENSACAT00000010873.4">
    <property type="protein sequence ID" value="ENSACAP00000010652.4"/>
    <property type="gene ID" value="ENSACAG00000010687.4"/>
</dbReference>
<evidence type="ECO:0000256" key="7">
    <source>
        <dbReference type="ARBA" id="ARBA00022692"/>
    </source>
</evidence>
<comment type="subcellular location">
    <subcellularLocation>
        <location evidence="2">Apical cell membrane</location>
    </subcellularLocation>
    <subcellularLocation>
        <location evidence="13">Cell membrane</location>
        <topology evidence="13">Multi-pass membrane protein</topology>
    </subcellularLocation>
    <subcellularLocation>
        <location evidence="1">Membrane</location>
        <topology evidence="1">Multi-pass membrane protein</topology>
    </subcellularLocation>
</comment>
<feature type="transmembrane region" description="Helical" evidence="13">
    <location>
        <begin position="336"/>
        <end position="353"/>
    </location>
</feature>
<keyword evidence="7 13" id="KW-0812">Transmembrane</keyword>
<dbReference type="GO" id="GO:0030307">
    <property type="term" value="P:positive regulation of cell growth"/>
    <property type="evidence" value="ECO:0007669"/>
    <property type="project" value="Ensembl"/>
</dbReference>
<dbReference type="GO" id="GO:0015297">
    <property type="term" value="F:antiporter activity"/>
    <property type="evidence" value="ECO:0007669"/>
    <property type="project" value="UniProtKB-KW"/>
</dbReference>
<dbReference type="InterPro" id="IPR007603">
    <property type="entry name" value="Choline_transptr-like"/>
</dbReference>
<feature type="transmembrane region" description="Helical" evidence="13">
    <location>
        <begin position="622"/>
        <end position="648"/>
    </location>
</feature>
<evidence type="ECO:0000256" key="11">
    <source>
        <dbReference type="ARBA" id="ARBA00035093"/>
    </source>
</evidence>
<evidence type="ECO:0000256" key="12">
    <source>
        <dbReference type="ARBA" id="ARBA00036880"/>
    </source>
</evidence>
<organism evidence="14 15">
    <name type="scientific">Anolis carolinensis</name>
    <name type="common">Green anole</name>
    <name type="synonym">American chameleon</name>
    <dbReference type="NCBI Taxonomy" id="28377"/>
    <lineage>
        <taxon>Eukaryota</taxon>
        <taxon>Metazoa</taxon>
        <taxon>Chordata</taxon>
        <taxon>Craniata</taxon>
        <taxon>Vertebrata</taxon>
        <taxon>Euteleostomi</taxon>
        <taxon>Lepidosauria</taxon>
        <taxon>Squamata</taxon>
        <taxon>Bifurcata</taxon>
        <taxon>Unidentata</taxon>
        <taxon>Episquamata</taxon>
        <taxon>Toxicofera</taxon>
        <taxon>Iguania</taxon>
        <taxon>Dactyloidae</taxon>
        <taxon>Anolis</taxon>
    </lineage>
</organism>
<dbReference type="AlphaFoldDB" id="G1KKL2"/>
<feature type="transmembrane region" description="Helical" evidence="13">
    <location>
        <begin position="374"/>
        <end position="395"/>
    </location>
</feature>
<feature type="transmembrane region" description="Helical" evidence="13">
    <location>
        <begin position="584"/>
        <end position="602"/>
    </location>
</feature>
<comment type="similarity">
    <text evidence="3 13">Belongs to the CTL (choline transporter-like) family.</text>
</comment>
<dbReference type="HOGENOM" id="CLU_017181_3_1_1"/>
<dbReference type="GO" id="GO:0008292">
    <property type="term" value="P:acetylcholine biosynthetic process"/>
    <property type="evidence" value="ECO:0007669"/>
    <property type="project" value="Ensembl"/>
</dbReference>
<evidence type="ECO:0000256" key="6">
    <source>
        <dbReference type="ARBA" id="ARBA00022475"/>
    </source>
</evidence>
<dbReference type="GO" id="GO:0015220">
    <property type="term" value="F:choline transmembrane transporter activity"/>
    <property type="evidence" value="ECO:0007669"/>
    <property type="project" value="Ensembl"/>
</dbReference>
<dbReference type="GeneTree" id="ENSGT00940000160576"/>
<dbReference type="eggNOG" id="KOG1362">
    <property type="taxonomic scope" value="Eukaryota"/>
</dbReference>
<dbReference type="GO" id="GO:0061526">
    <property type="term" value="P:acetylcholine secretion"/>
    <property type="evidence" value="ECO:0007669"/>
    <property type="project" value="Ensembl"/>
</dbReference>
<dbReference type="Pfam" id="PF04515">
    <property type="entry name" value="Choline_transpo"/>
    <property type="match status" value="1"/>
</dbReference>
<evidence type="ECO:0000256" key="9">
    <source>
        <dbReference type="ARBA" id="ARBA00023136"/>
    </source>
</evidence>
<dbReference type="PANTHER" id="PTHR12385">
    <property type="entry name" value="CHOLINE TRANSPORTER-LIKE (SLC FAMILY 44)"/>
    <property type="match status" value="1"/>
</dbReference>
<feature type="transmembrane region" description="Helical" evidence="13">
    <location>
        <begin position="473"/>
        <end position="500"/>
    </location>
</feature>
<dbReference type="GO" id="GO:0015871">
    <property type="term" value="P:choline transport"/>
    <property type="evidence" value="ECO:0000318"/>
    <property type="project" value="GO_Central"/>
</dbReference>
<feature type="transmembrane region" description="Helical" evidence="13">
    <location>
        <begin position="37"/>
        <end position="62"/>
    </location>
</feature>
<name>G1KKL2_ANOCA</name>
<reference evidence="14 15" key="1">
    <citation type="submission" date="2009-12" db="EMBL/GenBank/DDBJ databases">
        <title>The Genome Sequence of Anolis carolinensis (Green Anole Lizard).</title>
        <authorList>
            <consortium name="The Genome Sequencing Platform"/>
            <person name="Di Palma F."/>
            <person name="Alfoldi J."/>
            <person name="Heiman D."/>
            <person name="Young S."/>
            <person name="Grabherr M."/>
            <person name="Johnson J."/>
            <person name="Lander E.S."/>
            <person name="Lindblad-Toh K."/>
        </authorList>
    </citation>
    <scope>NUCLEOTIDE SEQUENCE [LARGE SCALE GENOMIC DNA]</scope>
    <source>
        <strain evidence="14 15">JBL SC #1</strain>
    </source>
</reference>
<evidence type="ECO:0000313" key="14">
    <source>
        <dbReference type="Ensembl" id="ENSACAP00000010652.4"/>
    </source>
</evidence>
<keyword evidence="6" id="KW-1003">Cell membrane</keyword>
<keyword evidence="4" id="KW-0813">Transport</keyword>
<feature type="transmembrane region" description="Helical" evidence="13">
    <location>
        <begin position="278"/>
        <end position="296"/>
    </location>
</feature>
<keyword evidence="9 13" id="KW-0472">Membrane</keyword>
<keyword evidence="10" id="KW-0325">Glycoprotein</keyword>
<comment type="catalytic activity">
    <reaction evidence="11">
        <text>choline(out) + n H(+)(in) = choline(in) + n H(+)(out)</text>
        <dbReference type="Rhea" id="RHEA:75463"/>
        <dbReference type="ChEBI" id="CHEBI:15354"/>
        <dbReference type="ChEBI" id="CHEBI:15378"/>
    </reaction>
</comment>
<keyword evidence="8 13" id="KW-1133">Transmembrane helix</keyword>
<gene>
    <name evidence="14" type="primary">SLC44A4</name>
</gene>
<keyword evidence="15" id="KW-1185">Reference proteome</keyword>
<evidence type="ECO:0000313" key="15">
    <source>
        <dbReference type="Proteomes" id="UP000001646"/>
    </source>
</evidence>
<comment type="catalytic activity">
    <reaction evidence="12">
        <text>thiamine diphosphate(out) = thiamine diphosphate(in)</text>
        <dbReference type="Rhea" id="RHEA:75471"/>
        <dbReference type="ChEBI" id="CHEBI:58937"/>
    </reaction>
</comment>
<keyword evidence="5" id="KW-0050">Antiport</keyword>
<reference evidence="14" key="3">
    <citation type="submission" date="2025-09" db="UniProtKB">
        <authorList>
            <consortium name="Ensembl"/>
        </authorList>
    </citation>
    <scope>IDENTIFICATION</scope>
</reference>
<feature type="transmembrane region" description="Helical" evidence="13">
    <location>
        <begin position="660"/>
        <end position="683"/>
    </location>
</feature>
<protein>
    <recommendedName>
        <fullName evidence="13">Choline transporter-like protein</fullName>
    </recommendedName>
</protein>
<dbReference type="GO" id="GO:0016324">
    <property type="term" value="C:apical plasma membrane"/>
    <property type="evidence" value="ECO:0007669"/>
    <property type="project" value="UniProtKB-SubCell"/>
</dbReference>
<feature type="transmembrane region" description="Helical" evidence="13">
    <location>
        <begin position="521"/>
        <end position="542"/>
    </location>
</feature>
<dbReference type="Proteomes" id="UP000001646">
    <property type="component" value="Chromosome 2"/>
</dbReference>
<evidence type="ECO:0000256" key="3">
    <source>
        <dbReference type="ARBA" id="ARBA00007168"/>
    </source>
</evidence>
<dbReference type="InParanoid" id="G1KKL2"/>
<evidence type="ECO:0000256" key="1">
    <source>
        <dbReference type="ARBA" id="ARBA00004141"/>
    </source>
</evidence>
<evidence type="ECO:0000256" key="8">
    <source>
        <dbReference type="ARBA" id="ARBA00022989"/>
    </source>
</evidence>